<organism evidence="2 3">
    <name type="scientific">Prorocentrum cordatum</name>
    <dbReference type="NCBI Taxonomy" id="2364126"/>
    <lineage>
        <taxon>Eukaryota</taxon>
        <taxon>Sar</taxon>
        <taxon>Alveolata</taxon>
        <taxon>Dinophyceae</taxon>
        <taxon>Prorocentrales</taxon>
        <taxon>Prorocentraceae</taxon>
        <taxon>Prorocentrum</taxon>
    </lineage>
</organism>
<keyword evidence="3" id="KW-1185">Reference proteome</keyword>
<dbReference type="Pfam" id="PF04547">
    <property type="entry name" value="Anoctamin"/>
    <property type="match status" value="1"/>
</dbReference>
<accession>A0ABN9RAM3</accession>
<name>A0ABN9RAM3_9DINO</name>
<evidence type="ECO:0000313" key="3">
    <source>
        <dbReference type="Proteomes" id="UP001189429"/>
    </source>
</evidence>
<evidence type="ECO:0000259" key="1">
    <source>
        <dbReference type="Pfam" id="PF04547"/>
    </source>
</evidence>
<proteinExistence type="predicted"/>
<feature type="domain" description="Anoctamin transmembrane" evidence="1">
    <location>
        <begin position="4"/>
        <end position="90"/>
    </location>
</feature>
<evidence type="ECO:0000313" key="2">
    <source>
        <dbReference type="EMBL" id="CAK0814479.1"/>
    </source>
</evidence>
<feature type="non-terminal residue" evidence="2">
    <location>
        <position position="1"/>
    </location>
</feature>
<dbReference type="InterPro" id="IPR049452">
    <property type="entry name" value="Anoctamin_TM"/>
</dbReference>
<sequence>TIARLFAFRLSFATKRVPPRGQEGFGAWGDIVQIITFVGVLVNVGEACFVMKPLRTLPPPYKLTWFLFFEHALLMTKLFITTAVPSIADNQKFIEEHNSLAVE</sequence>
<dbReference type="Proteomes" id="UP001189429">
    <property type="component" value="Unassembled WGS sequence"/>
</dbReference>
<reference evidence="2" key="1">
    <citation type="submission" date="2023-10" db="EMBL/GenBank/DDBJ databases">
        <authorList>
            <person name="Chen Y."/>
            <person name="Shah S."/>
            <person name="Dougan E. K."/>
            <person name="Thang M."/>
            <person name="Chan C."/>
        </authorList>
    </citation>
    <scope>NUCLEOTIDE SEQUENCE [LARGE SCALE GENOMIC DNA]</scope>
</reference>
<dbReference type="EMBL" id="CAUYUJ010005654">
    <property type="protein sequence ID" value="CAK0814479.1"/>
    <property type="molecule type" value="Genomic_DNA"/>
</dbReference>
<gene>
    <name evidence="2" type="ORF">PCOR1329_LOCUS18064</name>
</gene>
<feature type="non-terminal residue" evidence="2">
    <location>
        <position position="103"/>
    </location>
</feature>
<comment type="caution">
    <text evidence="2">The sequence shown here is derived from an EMBL/GenBank/DDBJ whole genome shotgun (WGS) entry which is preliminary data.</text>
</comment>
<protein>
    <recommendedName>
        <fullName evidence="1">Anoctamin transmembrane domain-containing protein</fullName>
    </recommendedName>
</protein>